<gene>
    <name evidence="1" type="primary">GLEAN_08715</name>
    <name evidence="1" type="ORF">TcasGA2_TC008715</name>
</gene>
<reference evidence="1 2" key="1">
    <citation type="journal article" date="2008" name="Nature">
        <title>The genome of the model beetle and pest Tribolium castaneum.</title>
        <authorList>
            <consortium name="Tribolium Genome Sequencing Consortium"/>
            <person name="Richards S."/>
            <person name="Gibbs R.A."/>
            <person name="Weinstock G.M."/>
            <person name="Brown S.J."/>
            <person name="Denell R."/>
            <person name="Beeman R.W."/>
            <person name="Gibbs R."/>
            <person name="Beeman R.W."/>
            <person name="Brown S.J."/>
            <person name="Bucher G."/>
            <person name="Friedrich M."/>
            <person name="Grimmelikhuijzen C.J."/>
            <person name="Klingler M."/>
            <person name="Lorenzen M."/>
            <person name="Richards S."/>
            <person name="Roth S."/>
            <person name="Schroder R."/>
            <person name="Tautz D."/>
            <person name="Zdobnov E.M."/>
            <person name="Muzny D."/>
            <person name="Gibbs R.A."/>
            <person name="Weinstock G.M."/>
            <person name="Attaway T."/>
            <person name="Bell S."/>
            <person name="Buhay C.J."/>
            <person name="Chandrabose M.N."/>
            <person name="Chavez D."/>
            <person name="Clerk-Blankenburg K.P."/>
            <person name="Cree A."/>
            <person name="Dao M."/>
            <person name="Davis C."/>
            <person name="Chacko J."/>
            <person name="Dinh H."/>
            <person name="Dugan-Rocha S."/>
            <person name="Fowler G."/>
            <person name="Garner T.T."/>
            <person name="Garnes J."/>
            <person name="Gnirke A."/>
            <person name="Hawes A."/>
            <person name="Hernandez J."/>
            <person name="Hines S."/>
            <person name="Holder M."/>
            <person name="Hume J."/>
            <person name="Jhangiani S.N."/>
            <person name="Joshi V."/>
            <person name="Khan Z.M."/>
            <person name="Jackson L."/>
            <person name="Kovar C."/>
            <person name="Kowis A."/>
            <person name="Lee S."/>
            <person name="Lewis L.R."/>
            <person name="Margolis J."/>
            <person name="Morgan M."/>
            <person name="Nazareth L.V."/>
            <person name="Nguyen N."/>
            <person name="Okwuonu G."/>
            <person name="Parker D."/>
            <person name="Richards S."/>
            <person name="Ruiz S.J."/>
            <person name="Santibanez J."/>
            <person name="Savard J."/>
            <person name="Scherer S.E."/>
            <person name="Schneider B."/>
            <person name="Sodergren E."/>
            <person name="Tautz D."/>
            <person name="Vattahil S."/>
            <person name="Villasana D."/>
            <person name="White C.S."/>
            <person name="Wright R."/>
            <person name="Park Y."/>
            <person name="Beeman R.W."/>
            <person name="Lord J."/>
            <person name="Oppert B."/>
            <person name="Lorenzen M."/>
            <person name="Brown S."/>
            <person name="Wang L."/>
            <person name="Savard J."/>
            <person name="Tautz D."/>
            <person name="Richards S."/>
            <person name="Weinstock G."/>
            <person name="Gibbs R.A."/>
            <person name="Liu Y."/>
            <person name="Worley K."/>
            <person name="Weinstock G."/>
            <person name="Elsik C.G."/>
            <person name="Reese J.T."/>
            <person name="Elhaik E."/>
            <person name="Landan G."/>
            <person name="Graur D."/>
            <person name="Arensburger P."/>
            <person name="Atkinson P."/>
            <person name="Beeman R.W."/>
            <person name="Beidler J."/>
            <person name="Brown S.J."/>
            <person name="Demuth J.P."/>
            <person name="Drury D.W."/>
            <person name="Du Y.Z."/>
            <person name="Fujiwara H."/>
            <person name="Lorenzen M."/>
            <person name="Maselli V."/>
            <person name="Osanai M."/>
            <person name="Park Y."/>
            <person name="Robertson H.M."/>
            <person name="Tu Z."/>
            <person name="Wang J.J."/>
            <person name="Wang S."/>
            <person name="Richards S."/>
            <person name="Song H."/>
            <person name="Zhang L."/>
            <person name="Sodergren E."/>
            <person name="Werner D."/>
            <person name="Stanke M."/>
            <person name="Morgenstern B."/>
            <person name="Solovyev V."/>
            <person name="Kosarev P."/>
            <person name="Brown G."/>
            <person name="Chen H.C."/>
            <person name="Ermolaeva O."/>
            <person name="Hlavina W."/>
            <person name="Kapustin Y."/>
            <person name="Kiryutin B."/>
            <person name="Kitts P."/>
            <person name="Maglott D."/>
            <person name="Pruitt K."/>
            <person name="Sapojnikov V."/>
            <person name="Souvorov A."/>
            <person name="Mackey A.J."/>
            <person name="Waterhouse R.M."/>
            <person name="Wyder S."/>
            <person name="Zdobnov E.M."/>
            <person name="Zdobnov E.M."/>
            <person name="Wyder S."/>
            <person name="Kriventseva E.V."/>
            <person name="Kadowaki T."/>
            <person name="Bork P."/>
            <person name="Aranda M."/>
            <person name="Bao R."/>
            <person name="Beermann A."/>
            <person name="Berns N."/>
            <person name="Bolognesi R."/>
            <person name="Bonneton F."/>
            <person name="Bopp D."/>
            <person name="Brown S.J."/>
            <person name="Bucher G."/>
            <person name="Butts T."/>
            <person name="Chaumot A."/>
            <person name="Denell R.E."/>
            <person name="Ferrier D.E."/>
            <person name="Friedrich M."/>
            <person name="Gordon C.M."/>
            <person name="Jindra M."/>
            <person name="Klingler M."/>
            <person name="Lan Q."/>
            <person name="Lattorff H.M."/>
            <person name="Laudet V."/>
            <person name="von Levetsow C."/>
            <person name="Liu Z."/>
            <person name="Lutz R."/>
            <person name="Lynch J.A."/>
            <person name="da Fonseca R.N."/>
            <person name="Posnien N."/>
            <person name="Reuter R."/>
            <person name="Roth S."/>
            <person name="Savard J."/>
            <person name="Schinko J.B."/>
            <person name="Schmitt C."/>
            <person name="Schoppmeier M."/>
            <person name="Schroder R."/>
            <person name="Shippy T.D."/>
            <person name="Simonnet F."/>
            <person name="Marques-Souza H."/>
            <person name="Tautz D."/>
            <person name="Tomoyasu Y."/>
            <person name="Trauner J."/>
            <person name="Van der Zee M."/>
            <person name="Vervoort M."/>
            <person name="Wittkopp N."/>
            <person name="Wimmer E.A."/>
            <person name="Yang X."/>
            <person name="Jones A.K."/>
            <person name="Sattelle D.B."/>
            <person name="Ebert P.R."/>
            <person name="Nelson D."/>
            <person name="Scott J.G."/>
            <person name="Beeman R.W."/>
            <person name="Muthukrishnan S."/>
            <person name="Kramer K.J."/>
            <person name="Arakane Y."/>
            <person name="Beeman R.W."/>
            <person name="Zhu Q."/>
            <person name="Hogenkamp D."/>
            <person name="Dixit R."/>
            <person name="Oppert B."/>
            <person name="Jiang H."/>
            <person name="Zou Z."/>
            <person name="Marshall J."/>
            <person name="Elpidina E."/>
            <person name="Vinokurov K."/>
            <person name="Oppert C."/>
            <person name="Zou Z."/>
            <person name="Evans J."/>
            <person name="Lu Z."/>
            <person name="Zhao P."/>
            <person name="Sumathipala N."/>
            <person name="Altincicek B."/>
            <person name="Vilcinskas A."/>
            <person name="Williams M."/>
            <person name="Hultmark D."/>
            <person name="Hetru C."/>
            <person name="Jiang H."/>
            <person name="Grimmelikhuijzen C.J."/>
            <person name="Hauser F."/>
            <person name="Cazzamali G."/>
            <person name="Williamson M."/>
            <person name="Park Y."/>
            <person name="Li B."/>
            <person name="Tanaka Y."/>
            <person name="Predel R."/>
            <person name="Neupert S."/>
            <person name="Schachtner J."/>
            <person name="Verleyen P."/>
            <person name="Raible F."/>
            <person name="Bork P."/>
            <person name="Friedrich M."/>
            <person name="Walden K.K."/>
            <person name="Robertson H.M."/>
            <person name="Angeli S."/>
            <person name="Foret S."/>
            <person name="Bucher G."/>
            <person name="Schuetz S."/>
            <person name="Maleszka R."/>
            <person name="Wimmer E.A."/>
            <person name="Beeman R.W."/>
            <person name="Lorenzen M."/>
            <person name="Tomoyasu Y."/>
            <person name="Miller S.C."/>
            <person name="Grossmann D."/>
            <person name="Bucher G."/>
        </authorList>
    </citation>
    <scope>NUCLEOTIDE SEQUENCE [LARGE SCALE GENOMIC DNA]</scope>
    <source>
        <strain evidence="1 2">Georgia GA2</strain>
    </source>
</reference>
<dbReference type="HOGENOM" id="CLU_1442826_0_0_1"/>
<name>D6WSK7_TRICA</name>
<sequence>MTKFDLKKILLDEERKKIWKESVDQEEYGENVEIFEKLQKRNLEVVTKKNKRFASKQTRNVSKEGKISKKKAKKWREGNSDTKCPEVCVKELLLLIHCLENNTLITRKEAQDCIERQSSAFDLFWDSPTQILRLVRKCVLTQEWSKMTYLLLVLLNFDRKYINIIKNMVKIMIKFNPLIRESGLENQFKMLVESSNKSIII</sequence>
<protein>
    <submittedName>
        <fullName evidence="1">Uncharacterized protein</fullName>
    </submittedName>
</protein>
<dbReference type="InParanoid" id="D6WSK7"/>
<evidence type="ECO:0000313" key="1">
    <source>
        <dbReference type="EMBL" id="EFA05902.2"/>
    </source>
</evidence>
<dbReference type="OrthoDB" id="6774666at2759"/>
<reference evidence="1 2" key="2">
    <citation type="journal article" date="2010" name="Nucleic Acids Res.">
        <title>BeetleBase in 2010: revisions to provide comprehensive genomic information for Tribolium castaneum.</title>
        <authorList>
            <person name="Kim H.S."/>
            <person name="Murphy T."/>
            <person name="Xia J."/>
            <person name="Caragea D."/>
            <person name="Park Y."/>
            <person name="Beeman R.W."/>
            <person name="Lorenzen M.D."/>
            <person name="Butcher S."/>
            <person name="Manak J.R."/>
            <person name="Brown S.J."/>
        </authorList>
    </citation>
    <scope>NUCLEOTIDE SEQUENCE [LARGE SCALE GENOMIC DNA]</scope>
    <source>
        <strain evidence="1 2">Georgia GA2</strain>
    </source>
</reference>
<dbReference type="AlphaFoldDB" id="D6WSK7"/>
<accession>D6WSK7</accession>
<dbReference type="EMBL" id="KQ971354">
    <property type="protein sequence ID" value="EFA05902.2"/>
    <property type="molecule type" value="Genomic_DNA"/>
</dbReference>
<proteinExistence type="predicted"/>
<dbReference type="KEGG" id="tca:103313824"/>
<keyword evidence="2" id="KW-1185">Reference proteome</keyword>
<organism evidence="1 2">
    <name type="scientific">Tribolium castaneum</name>
    <name type="common">Red flour beetle</name>
    <dbReference type="NCBI Taxonomy" id="7070"/>
    <lineage>
        <taxon>Eukaryota</taxon>
        <taxon>Metazoa</taxon>
        <taxon>Ecdysozoa</taxon>
        <taxon>Arthropoda</taxon>
        <taxon>Hexapoda</taxon>
        <taxon>Insecta</taxon>
        <taxon>Pterygota</taxon>
        <taxon>Neoptera</taxon>
        <taxon>Endopterygota</taxon>
        <taxon>Coleoptera</taxon>
        <taxon>Polyphaga</taxon>
        <taxon>Cucujiformia</taxon>
        <taxon>Tenebrionidae</taxon>
        <taxon>Tenebrionidae incertae sedis</taxon>
        <taxon>Tribolium</taxon>
    </lineage>
</organism>
<evidence type="ECO:0000313" key="2">
    <source>
        <dbReference type="Proteomes" id="UP000007266"/>
    </source>
</evidence>
<dbReference type="Proteomes" id="UP000007266">
    <property type="component" value="Linkage group 7"/>
</dbReference>